<comment type="caution">
    <text evidence="5">The sequence shown here is derived from an EMBL/GenBank/DDBJ whole genome shotgun (WGS) entry which is preliminary data.</text>
</comment>
<dbReference type="NCBIfam" id="NF033788">
    <property type="entry name" value="HTH_metalloreg"/>
    <property type="match status" value="1"/>
</dbReference>
<dbReference type="AlphaFoldDB" id="A0A9D1VUH3"/>
<dbReference type="GO" id="GO:0003677">
    <property type="term" value="F:DNA binding"/>
    <property type="evidence" value="ECO:0007669"/>
    <property type="project" value="UniProtKB-KW"/>
</dbReference>
<dbReference type="EMBL" id="DXFD01000060">
    <property type="protein sequence ID" value="HIX46828.1"/>
    <property type="molecule type" value="Genomic_DNA"/>
</dbReference>
<reference evidence="5" key="1">
    <citation type="journal article" date="2021" name="PeerJ">
        <title>Extensive microbial diversity within the chicken gut microbiome revealed by metagenomics and culture.</title>
        <authorList>
            <person name="Gilroy R."/>
            <person name="Ravi A."/>
            <person name="Getino M."/>
            <person name="Pursley I."/>
            <person name="Horton D.L."/>
            <person name="Alikhan N.F."/>
            <person name="Baker D."/>
            <person name="Gharbi K."/>
            <person name="Hall N."/>
            <person name="Watson M."/>
            <person name="Adriaenssens E.M."/>
            <person name="Foster-Nyarko E."/>
            <person name="Jarju S."/>
            <person name="Secka A."/>
            <person name="Antonio M."/>
            <person name="Oren A."/>
            <person name="Chaudhuri R.R."/>
            <person name="La Ragione R."/>
            <person name="Hildebrand F."/>
            <person name="Pallen M.J."/>
        </authorList>
    </citation>
    <scope>NUCLEOTIDE SEQUENCE</scope>
    <source>
        <strain evidence="5">26628</strain>
    </source>
</reference>
<evidence type="ECO:0000256" key="2">
    <source>
        <dbReference type="ARBA" id="ARBA00023125"/>
    </source>
</evidence>
<evidence type="ECO:0000259" key="4">
    <source>
        <dbReference type="PROSITE" id="PS50987"/>
    </source>
</evidence>
<dbReference type="GO" id="GO:0003700">
    <property type="term" value="F:DNA-binding transcription factor activity"/>
    <property type="evidence" value="ECO:0007669"/>
    <property type="project" value="InterPro"/>
</dbReference>
<dbReference type="SUPFAM" id="SSF46785">
    <property type="entry name" value="Winged helix' DNA-binding domain"/>
    <property type="match status" value="1"/>
</dbReference>
<dbReference type="InterPro" id="IPR051011">
    <property type="entry name" value="Metal_resp_trans_reg"/>
</dbReference>
<organism evidence="5 6">
    <name type="scientific">Candidatus Borkfalkia faecigallinarum</name>
    <dbReference type="NCBI Taxonomy" id="2838509"/>
    <lineage>
        <taxon>Bacteria</taxon>
        <taxon>Bacillati</taxon>
        <taxon>Bacillota</taxon>
        <taxon>Clostridia</taxon>
        <taxon>Christensenellales</taxon>
        <taxon>Christensenellaceae</taxon>
        <taxon>Candidatus Borkfalkia</taxon>
    </lineage>
</organism>
<evidence type="ECO:0000313" key="6">
    <source>
        <dbReference type="Proteomes" id="UP000824249"/>
    </source>
</evidence>
<name>A0A9D1VUH3_9FIRM</name>
<accession>A0A9D1VUH3</accession>
<dbReference type="CDD" id="cd00090">
    <property type="entry name" value="HTH_ARSR"/>
    <property type="match status" value="1"/>
</dbReference>
<dbReference type="InterPro" id="IPR036390">
    <property type="entry name" value="WH_DNA-bd_sf"/>
</dbReference>
<dbReference type="SMART" id="SM00418">
    <property type="entry name" value="HTH_ARSR"/>
    <property type="match status" value="1"/>
</dbReference>
<gene>
    <name evidence="5" type="ORF">H9737_03960</name>
</gene>
<sequence length="113" mass="12593">MEEQMLLLDKRTQAMVESYIPSGDTLEGLVCFFSVFADGTRLRILSALAVTELCVTDLARLLRIHQTTVSHQLRLLKNLGMVRASRCGKVIFYSLRGDTVNDVLCKGAEFLGL</sequence>
<dbReference type="Pfam" id="PF01022">
    <property type="entry name" value="HTH_5"/>
    <property type="match status" value="1"/>
</dbReference>
<reference evidence="5" key="2">
    <citation type="submission" date="2021-04" db="EMBL/GenBank/DDBJ databases">
        <authorList>
            <person name="Gilroy R."/>
        </authorList>
    </citation>
    <scope>NUCLEOTIDE SEQUENCE</scope>
    <source>
        <strain evidence="5">26628</strain>
    </source>
</reference>
<dbReference type="PANTHER" id="PTHR43132">
    <property type="entry name" value="ARSENICAL RESISTANCE OPERON REPRESSOR ARSR-RELATED"/>
    <property type="match status" value="1"/>
</dbReference>
<keyword evidence="2" id="KW-0238">DNA-binding</keyword>
<feature type="domain" description="HTH arsR-type" evidence="4">
    <location>
        <begin position="21"/>
        <end position="113"/>
    </location>
</feature>
<dbReference type="PANTHER" id="PTHR43132:SF6">
    <property type="entry name" value="HTH-TYPE TRANSCRIPTIONAL REPRESSOR CZRA"/>
    <property type="match status" value="1"/>
</dbReference>
<proteinExistence type="predicted"/>
<evidence type="ECO:0000256" key="1">
    <source>
        <dbReference type="ARBA" id="ARBA00023015"/>
    </source>
</evidence>
<keyword evidence="1" id="KW-0805">Transcription regulation</keyword>
<protein>
    <submittedName>
        <fullName evidence="5">Metalloregulator ArsR/SmtB family transcription factor</fullName>
    </submittedName>
</protein>
<dbReference type="PROSITE" id="PS50987">
    <property type="entry name" value="HTH_ARSR_2"/>
    <property type="match status" value="1"/>
</dbReference>
<dbReference type="PRINTS" id="PR00778">
    <property type="entry name" value="HTHARSR"/>
</dbReference>
<evidence type="ECO:0000313" key="5">
    <source>
        <dbReference type="EMBL" id="HIX46828.1"/>
    </source>
</evidence>
<evidence type="ECO:0000256" key="3">
    <source>
        <dbReference type="ARBA" id="ARBA00023163"/>
    </source>
</evidence>
<dbReference type="Gene3D" id="1.10.10.10">
    <property type="entry name" value="Winged helix-like DNA-binding domain superfamily/Winged helix DNA-binding domain"/>
    <property type="match status" value="1"/>
</dbReference>
<dbReference type="InterPro" id="IPR001845">
    <property type="entry name" value="HTH_ArsR_DNA-bd_dom"/>
</dbReference>
<dbReference type="InterPro" id="IPR036388">
    <property type="entry name" value="WH-like_DNA-bd_sf"/>
</dbReference>
<dbReference type="InterPro" id="IPR011991">
    <property type="entry name" value="ArsR-like_HTH"/>
</dbReference>
<dbReference type="Proteomes" id="UP000824249">
    <property type="component" value="Unassembled WGS sequence"/>
</dbReference>
<keyword evidence="3" id="KW-0804">Transcription</keyword>